<gene>
    <name evidence="1" type="ORF">IMZ28_10530</name>
</gene>
<dbReference type="Proteomes" id="UP000595074">
    <property type="component" value="Chromosome"/>
</dbReference>
<organism evidence="1 2">
    <name type="scientific">Sulfurovum indicum</name>
    <dbReference type="NCBI Taxonomy" id="2779528"/>
    <lineage>
        <taxon>Bacteria</taxon>
        <taxon>Pseudomonadati</taxon>
        <taxon>Campylobacterota</taxon>
        <taxon>Epsilonproteobacteria</taxon>
        <taxon>Campylobacterales</taxon>
        <taxon>Sulfurovaceae</taxon>
        <taxon>Sulfurovum</taxon>
    </lineage>
</organism>
<evidence type="ECO:0000313" key="1">
    <source>
        <dbReference type="EMBL" id="QOR61839.1"/>
    </source>
</evidence>
<dbReference type="AlphaFoldDB" id="A0A7M1S526"/>
<dbReference type="KEGG" id="sinu:IMZ28_10530"/>
<reference evidence="1 2" key="1">
    <citation type="submission" date="2020-10" db="EMBL/GenBank/DDBJ databases">
        <title>The genome of sulfurovum sp.</title>
        <authorList>
            <person name="Xie S."/>
            <person name="Shao Z."/>
            <person name="Jiang L."/>
        </authorList>
    </citation>
    <scope>NUCLEOTIDE SEQUENCE [LARGE SCALE GENOMIC DNA]</scope>
    <source>
        <strain evidence="1 2">ST-419</strain>
    </source>
</reference>
<sequence>MVLDNNTQEQPKIEYPTRWGFKIIGQDKEKLKACIKEVMGEKEHLCSLGNSSRTGKFHTYNASCVVESQEERDRLFKCFQDHEDVNMVI</sequence>
<name>A0A7M1S526_9BACT</name>
<dbReference type="RefSeq" id="WP_197548548.1">
    <property type="nucleotide sequence ID" value="NZ_CP063164.1"/>
</dbReference>
<dbReference type="EMBL" id="CP063164">
    <property type="protein sequence ID" value="QOR61839.1"/>
    <property type="molecule type" value="Genomic_DNA"/>
</dbReference>
<protein>
    <submittedName>
        <fullName evidence="1">DUF493 domain-containing protein</fullName>
    </submittedName>
</protein>
<dbReference type="SUPFAM" id="SSF117991">
    <property type="entry name" value="YbeD/HP0495-like"/>
    <property type="match status" value="1"/>
</dbReference>
<dbReference type="InterPro" id="IPR007454">
    <property type="entry name" value="UPF0250_YbeD-like"/>
</dbReference>
<keyword evidence="2" id="KW-1185">Reference proteome</keyword>
<dbReference type="Pfam" id="PF04359">
    <property type="entry name" value="DUF493"/>
    <property type="match status" value="1"/>
</dbReference>
<dbReference type="InterPro" id="IPR027471">
    <property type="entry name" value="YbeD-like_sf"/>
</dbReference>
<dbReference type="Gene3D" id="3.30.70.260">
    <property type="match status" value="1"/>
</dbReference>
<evidence type="ECO:0000313" key="2">
    <source>
        <dbReference type="Proteomes" id="UP000595074"/>
    </source>
</evidence>
<proteinExistence type="predicted"/>
<accession>A0A7M1S526</accession>